<dbReference type="SUPFAM" id="SSF48726">
    <property type="entry name" value="Immunoglobulin"/>
    <property type="match status" value="1"/>
</dbReference>
<evidence type="ECO:0000313" key="2">
    <source>
        <dbReference type="EMBL" id="GGD82557.1"/>
    </source>
</evidence>
<dbReference type="NCBIfam" id="TIGR04534">
    <property type="entry name" value="ELWxxDGT_rpt"/>
    <property type="match status" value="6"/>
</dbReference>
<organism evidence="2 3">
    <name type="scientific">Emticicia aquatilis</name>
    <dbReference type="NCBI Taxonomy" id="1537369"/>
    <lineage>
        <taxon>Bacteria</taxon>
        <taxon>Pseudomonadati</taxon>
        <taxon>Bacteroidota</taxon>
        <taxon>Cytophagia</taxon>
        <taxon>Cytophagales</taxon>
        <taxon>Leadbetterellaceae</taxon>
        <taxon>Emticicia</taxon>
    </lineage>
</organism>
<dbReference type="Proteomes" id="UP000609064">
    <property type="component" value="Unassembled WGS sequence"/>
</dbReference>
<sequence>MKKLLYFILLFIGINDLVKAQAPSLLKDINTTLTNGSSSPNSFATLGTTLYFSAVNNLGGELWKTDGTAAGTVLVKDINPGTAWGGVSDLITYNGAIYFSANNGINGQELWKTDGTTEGTVMVKDIKPGSGNSNPGWFCIVNNVLFFVATEGADAKLWKTDGTAAGTVMIGGNSGFAPRGLKAFGNILLYSANTVDSSQPYQNTEFYKSDANTASFVKEINGGLGSSNPGGFFDTGNGYALFSAYDGSKGAEPIKTDGTSGGTVVLKDINVLTYTLGGQTLTRDSGPAFFTNFNGYTYFSATNQRYNGRELWRTNGTEAGTTLFKDLNVVDTLASSNPGYLTVLGSYLYFTATDGGSNNGLWRTDGTTNGTVFITTLSPSSTFFLFNNNLYFTQSDATNGNELWKTNGTAGGTVLVKDINPGTASSSIDKFFIHNGVLYFRATDGVNGIELWKTDGTAGGTVMVKDIYNDSNSSYPASFTTVGGQSFFVADDGVNGQELWKTDGTNAGTALVKDIRAGINPSSVSNLYNFNNTLVFSANDNINGTEIWKSDGTATGTTMLKDFNLSGNASPSQFKLYNSKLYFSANDGVNGTELGQSDGTANGTITLKDINTGNSGSFPQNFTISNNILFFTASNSTNGSELWKTDGTSTGTEMVKDINTNTGVGSQISNLIDLNGTLFFQATDNTNGSELWKSNGTSQGTVMVKNINPVSSSTPSGLTLLNNVIYFSAFDNVNGTELWRSDGTETGTFMLKDINTTTSTASSSPSSFVVCNNTLFFIANDGVSGQELWKTDGSPNGTVLVKDLNAATTSSTISNLTAVGNTLYFIAKNSSGIVKLWKSDGTTSGTVEVSNPSSITELLPTSLTAFGTKLLIVGNDAVSGTEPFILSTSAVSLPTITSHPTSVTTCPSSATSFSVTATDATSYQWQVSVNNGSFTNLTNTSPYSGITSPTLNISNTTGLNGNQYRCVATNTQGSVNSNPATLTVSSPPNATSVSVNNTSICNGTSVTLSASCTTGTITWYNLLTGGVAIGTGTGFVQTPSTNITYYAACSSNGCESATRQATNQVTVTQGPNNPTAVSVSITSVCSGTSVILSATCATGTVTWYGQLTGGSILGTGTGLSQTPTSNTTYYAACRLNNCENTTRQATNQVTVTQAPNNPTAVSVNNTNICTGTSVTLSATCASGTVTWYNQLVGGVALGTGTGFSQTPTSNTTYYAACRLNNCENATRQATSPIIVTLIPANPTAVSVNNTNICNGSSVTLSATCNIGTVTWYNQLTGGGILGTGTGLSQSPTTTATYYAACRSNNCESPTRQATNQVVVTQVPANPTAVSVNNSNICNGSSISLFATCATGTVTWYNQLTGGVALGTGSGLSQTPTTTTTFYAACRLNNCENATRQATSQVVVTQIPTNPTAVSVSSTAVCRGASVTLSATCATGTVTWYSQLTGGSILGTGTGLSQTPLSNTTYYATCRLNNCESPTRQNTSQVVVTLIPANPTAVSVSSTSICSGTNVTLSATCATGTVTWYNQSTGGTILGTSSGFTQAPSANTTYYAACRLNNCENTSRQTTGLITVTQTPSNPTGVSVNNSNICNGTSVTLSATCATGTVTWYNQLTGGTAIGTGTNLSQSPTVNTTYYAACRLNSCENTIRQSTGQVVVTSRPNNPTAVSVNNTSVCNGTSVILSATCATGTVTWYNQLTGGSILGTGTGLSQSPTSNTIYYAACNLNNCENLTRQATNQVTVTQVPSNPTAVSVNNTTICSGTSVTLSATCATGTVTWYNQLTGGSILGTGTGLTQSPTSNVTYYAACRLNNCENATRQATTQVSVTQVPNVPTALAANPTTLSLGNNTILSATCANGTVKWYGQLSGGTLLGTGSSFDYTPPIQGGFNYYATCDNGTCASTRVASPLVTVNGAVANPTSVSVNNTNICVGTQLSLTANCATGTVQWYNQATGGSSIGNGSPFNTTPSAGNITYYASCLDDVVESGRVPTSSVQVTPTPSSPTSVNISQTSICTGTDVNLTASCATGTVVWYNQLSGGSMIGTGSSLLISPTVGTYTYYAACESGICVSSRVSTTTLTVNETPTSATNISVNDYSVCSGTNVTLSATCTSGVITWYNSETGSAIGTGNGLSVTPPVGNNIYYVSCKTLTCESSKTATSPITVSPTPSNPTGVSVSATAICDDANITLNATCSSGNVVWYTQATGGTAIGNGDGLVQSPNVGTTTYYAACETPNCNSARVATNAVTVTALPNIPTTVTVSETEICNGTNITLSATCSTGTLKWYNQSSGGTAIGTGNNLQQTPTVSTTYYASCENGQCLSARVATNQVVVNNIPSNPTSVNANPTSITLGNSTILSANCASGSLVWYNDLTGENQIGIGNNLSITPQIPGAFQYYAACESNNCVSSRIASPSVNVIGLVDNPTNVSVNNTNICNGDNISLSATCVSGSVRWYNQATGGVIIGTNSPLSQTPSVGTTIYYASCFDNNIESGRVPTSPVTVTSLPINPANVLVSNTSICEGSSVSLTANCSIGTLTWYSQATGGTALGNGSPFAHTPDANITYYASCENICGVSGRVATSAVNVTLTPAVPTNVAINDNIICVGTSVDLTANCSSGVITWYNQLTGGTAIGTSSPLAQSPAVGSYTYYVSCENGSCKSERVATSILTVEALPSSPTNVVSNLSNVNVGTSISLSANCNSGSIVWYNQATGGTQIGTGNSLSYSPQSAGSFQYYAACETANCKSTRIATGTVNVNGQLGNPTNVLVDNTVICSGSSISLSATCSVGTVTWYNQQAGGSTIGTGNPLTLIPSVGNITYYASCIDNNIESGRVATSPITVNAQPISPSNVSANNTAICNGESVSLSATCSIGTITWYDVATGGVAIGNGNSLSQTPSVSTTYYAACETENCNSGRVATSQIVVTNIPNTPSNVSENLAICSGTSTTLSATCEGSTVMWYTSLEGGIGTANSPFNTPTLTNNTNYYVACESGSCKSTRTQITISINTNQPITASNGGPYNGGQTIELSVSEGVSYSWVGPNNFSSTIANPTIPNVTLINGGIYTVTVVTGICNFVATATTNVIVNGVDPCTQIVDLQFVKAGNPHQPLFSLIDGMSIQQIAEPVSVLAIPICQTTPIESVEMTIVGPQQNWTILQNVEPFALFDNYGSDIWGRNFLPGTYTITITGYAQDNRLGGIVYGPVVTTFTIEGNLATISAPTLSTNILCAGSSVNVNFSTTGSFNPSNNFQVQLSDANGGFNNPVTIGTTNIAGMITCQIPQTTNEGTNYRLRVISTNQALASNPSLNSFSISPASKTITGNLTGTLIEQASQTITASNKIISPANVNYQAGKAIILNAGFEANSGTVFKAEIRSCN</sequence>
<dbReference type="NCBIfam" id="NF045639">
    <property type="entry name" value="GCX_COOH"/>
    <property type="match status" value="1"/>
</dbReference>
<reference evidence="2" key="1">
    <citation type="journal article" date="2014" name="Int. J. Syst. Evol. Microbiol.">
        <title>Complete genome sequence of Corynebacterium casei LMG S-19264T (=DSM 44701T), isolated from a smear-ripened cheese.</title>
        <authorList>
            <consortium name="US DOE Joint Genome Institute (JGI-PGF)"/>
            <person name="Walter F."/>
            <person name="Albersmeier A."/>
            <person name="Kalinowski J."/>
            <person name="Ruckert C."/>
        </authorList>
    </citation>
    <scope>NUCLEOTIDE SEQUENCE</scope>
    <source>
        <strain evidence="2">CGMCC 1.15958</strain>
    </source>
</reference>
<evidence type="ECO:0000259" key="1">
    <source>
        <dbReference type="PROSITE" id="PS50835"/>
    </source>
</evidence>
<comment type="caution">
    <text evidence="2">The sequence shown here is derived from an EMBL/GenBank/DDBJ whole genome shotgun (WGS) entry which is preliminary data.</text>
</comment>
<proteinExistence type="predicted"/>
<name>A0A917DYL6_9BACT</name>
<dbReference type="PROSITE" id="PS50835">
    <property type="entry name" value="IG_LIKE"/>
    <property type="match status" value="1"/>
</dbReference>
<dbReference type="Pfam" id="PF16472">
    <property type="entry name" value="DUF5050"/>
    <property type="match status" value="1"/>
</dbReference>
<feature type="domain" description="Ig-like" evidence="1">
    <location>
        <begin position="883"/>
        <end position="983"/>
    </location>
</feature>
<dbReference type="EMBL" id="BMKK01000020">
    <property type="protein sequence ID" value="GGD82557.1"/>
    <property type="molecule type" value="Genomic_DNA"/>
</dbReference>
<dbReference type="InterPro" id="IPR036179">
    <property type="entry name" value="Ig-like_dom_sf"/>
</dbReference>
<dbReference type="Pfam" id="PF19081">
    <property type="entry name" value="Ig_7"/>
    <property type="match status" value="23"/>
</dbReference>
<dbReference type="InterPro" id="IPR007110">
    <property type="entry name" value="Ig-like_dom"/>
</dbReference>
<dbReference type="InterPro" id="IPR032485">
    <property type="entry name" value="LRP1-like_beta_prop"/>
</dbReference>
<keyword evidence="3" id="KW-1185">Reference proteome</keyword>
<dbReference type="InterPro" id="IPR055015">
    <property type="entry name" value="GCX_COOH"/>
</dbReference>
<evidence type="ECO:0000313" key="3">
    <source>
        <dbReference type="Proteomes" id="UP000609064"/>
    </source>
</evidence>
<dbReference type="Gene3D" id="2.60.40.10">
    <property type="entry name" value="Immunoglobulins"/>
    <property type="match status" value="1"/>
</dbReference>
<protein>
    <recommendedName>
        <fullName evidence="1">Ig-like domain-containing protein</fullName>
    </recommendedName>
</protein>
<dbReference type="InterPro" id="IPR044023">
    <property type="entry name" value="Ig_7"/>
</dbReference>
<dbReference type="InterPro" id="IPR003599">
    <property type="entry name" value="Ig_sub"/>
</dbReference>
<dbReference type="InterPro" id="IPR030916">
    <property type="entry name" value="ELWxxDGT_rpt"/>
</dbReference>
<dbReference type="InterPro" id="IPR013783">
    <property type="entry name" value="Ig-like_fold"/>
</dbReference>
<reference evidence="2" key="2">
    <citation type="submission" date="2020-09" db="EMBL/GenBank/DDBJ databases">
        <authorList>
            <person name="Sun Q."/>
            <person name="Zhou Y."/>
        </authorList>
    </citation>
    <scope>NUCLEOTIDE SEQUENCE</scope>
    <source>
        <strain evidence="2">CGMCC 1.15958</strain>
    </source>
</reference>
<gene>
    <name evidence="2" type="ORF">GCM10011514_53270</name>
</gene>
<dbReference type="SMART" id="SM00409">
    <property type="entry name" value="IG"/>
    <property type="match status" value="2"/>
</dbReference>
<accession>A0A917DYL6</accession>
<dbReference type="RefSeq" id="WP_188771324.1">
    <property type="nucleotide sequence ID" value="NZ_BMKK01000020.1"/>
</dbReference>